<keyword evidence="2" id="KW-0175">Coiled coil</keyword>
<feature type="domain" description="YknX-like C-terminal permuted SH3-like" evidence="5">
    <location>
        <begin position="284"/>
        <end position="349"/>
    </location>
</feature>
<name>A0ABQ5MJR9_9FLAO</name>
<feature type="coiled-coil region" evidence="2">
    <location>
        <begin position="103"/>
        <end position="168"/>
    </location>
</feature>
<protein>
    <submittedName>
        <fullName evidence="6">MexH family multidrug efflux RND transporter periplasmic adaptor subunit</fullName>
    </submittedName>
</protein>
<feature type="domain" description="CzcB-like barrel-sandwich hybrid" evidence="4">
    <location>
        <begin position="73"/>
        <end position="195"/>
    </location>
</feature>
<dbReference type="Gene3D" id="2.40.50.100">
    <property type="match status" value="2"/>
</dbReference>
<dbReference type="EMBL" id="BRVO01000002">
    <property type="protein sequence ID" value="GLB49582.1"/>
    <property type="molecule type" value="Genomic_DNA"/>
</dbReference>
<evidence type="ECO:0000259" key="3">
    <source>
        <dbReference type="Pfam" id="PF25954"/>
    </source>
</evidence>
<dbReference type="SUPFAM" id="SSF111369">
    <property type="entry name" value="HlyD-like secretion proteins"/>
    <property type="match status" value="1"/>
</dbReference>
<dbReference type="InterPro" id="IPR006143">
    <property type="entry name" value="RND_pump_MFP"/>
</dbReference>
<dbReference type="Pfam" id="PF25989">
    <property type="entry name" value="YknX_C"/>
    <property type="match status" value="1"/>
</dbReference>
<evidence type="ECO:0000256" key="2">
    <source>
        <dbReference type="SAM" id="Coils"/>
    </source>
</evidence>
<organism evidence="6 7">
    <name type="scientific">Neptunitalea lumnitzerae</name>
    <dbReference type="NCBI Taxonomy" id="2965509"/>
    <lineage>
        <taxon>Bacteria</taxon>
        <taxon>Pseudomonadati</taxon>
        <taxon>Bacteroidota</taxon>
        <taxon>Flavobacteriia</taxon>
        <taxon>Flavobacteriales</taxon>
        <taxon>Flavobacteriaceae</taxon>
        <taxon>Neptunitalea</taxon>
    </lineage>
</organism>
<dbReference type="Pfam" id="PF25954">
    <property type="entry name" value="Beta-barrel_RND_2"/>
    <property type="match status" value="1"/>
</dbReference>
<dbReference type="Proteomes" id="UP001143543">
    <property type="component" value="Unassembled WGS sequence"/>
</dbReference>
<evidence type="ECO:0000313" key="7">
    <source>
        <dbReference type="Proteomes" id="UP001143543"/>
    </source>
</evidence>
<reference evidence="6" key="1">
    <citation type="submission" date="2022-07" db="EMBL/GenBank/DDBJ databases">
        <title>Taxonomy of Novel Oxalotrophic and Methylotrophic Bacteria.</title>
        <authorList>
            <person name="Sahin N."/>
            <person name="Tani A."/>
        </authorList>
    </citation>
    <scope>NUCLEOTIDE SEQUENCE</scope>
    <source>
        <strain evidence="6">Y10</strain>
    </source>
</reference>
<comment type="similarity">
    <text evidence="1">Belongs to the membrane fusion protein (MFP) (TC 8.A.1) family.</text>
</comment>
<dbReference type="NCBIfam" id="TIGR01730">
    <property type="entry name" value="RND_mfp"/>
    <property type="match status" value="1"/>
</dbReference>
<evidence type="ECO:0000313" key="6">
    <source>
        <dbReference type="EMBL" id="GLB49582.1"/>
    </source>
</evidence>
<evidence type="ECO:0000259" key="5">
    <source>
        <dbReference type="Pfam" id="PF25989"/>
    </source>
</evidence>
<feature type="domain" description="CusB-like beta-barrel" evidence="3">
    <location>
        <begin position="204"/>
        <end position="276"/>
    </location>
</feature>
<evidence type="ECO:0000259" key="4">
    <source>
        <dbReference type="Pfam" id="PF25973"/>
    </source>
</evidence>
<gene>
    <name evidence="6" type="ORF">Y10_19500</name>
</gene>
<proteinExistence type="inferred from homology"/>
<sequence length="356" mass="39335">MKRIFWITIGIALVVLVAFKLYTNKKHINEQKEKGQVEDVIKIPVEVDTATIKNVVNTLEKTGTLIPDKKGIVYAETSGNIINLNFSLGSIVKKGEYLANINADKLIIDINNAKAKLSKIENDYNTYNELLQGGAATEEKVNQLKLELVNAQNTLKQLNKQLDDTKVKAPINGIIVEKNVESGVFVNVGTAIATVLNLDILKVKVFVNEQSVYNLKVGDTTIITTDVYPDKTFKGTISFISPEGDETHSYIVEVALTNNKDFPLKAGTFVYTKFTTSNNKNTLLIPKVALLENTNKAMVYTINNNKAVLHTLKVGNNYGEYVEVLEGLNKGDLVIISGQINLKDKSEVSITNTNKE</sequence>
<dbReference type="InterPro" id="IPR058637">
    <property type="entry name" value="YknX-like_C"/>
</dbReference>
<dbReference type="Gene3D" id="2.40.30.170">
    <property type="match status" value="1"/>
</dbReference>
<dbReference type="Pfam" id="PF25973">
    <property type="entry name" value="BSH_CzcB"/>
    <property type="match status" value="1"/>
</dbReference>
<accession>A0ABQ5MJR9</accession>
<keyword evidence="7" id="KW-1185">Reference proteome</keyword>
<dbReference type="PANTHER" id="PTHR30469">
    <property type="entry name" value="MULTIDRUG RESISTANCE PROTEIN MDTA"/>
    <property type="match status" value="1"/>
</dbReference>
<dbReference type="InterPro" id="IPR058647">
    <property type="entry name" value="BSH_CzcB-like"/>
</dbReference>
<evidence type="ECO:0000256" key="1">
    <source>
        <dbReference type="ARBA" id="ARBA00009477"/>
    </source>
</evidence>
<comment type="caution">
    <text evidence="6">The sequence shown here is derived from an EMBL/GenBank/DDBJ whole genome shotgun (WGS) entry which is preliminary data.</text>
</comment>
<dbReference type="Gene3D" id="2.40.420.20">
    <property type="match status" value="1"/>
</dbReference>
<dbReference type="PANTHER" id="PTHR30469:SF15">
    <property type="entry name" value="HLYD FAMILY OF SECRETION PROTEINS"/>
    <property type="match status" value="1"/>
</dbReference>
<dbReference type="InterPro" id="IPR058792">
    <property type="entry name" value="Beta-barrel_RND_2"/>
</dbReference>
<dbReference type="RefSeq" id="WP_281765209.1">
    <property type="nucleotide sequence ID" value="NZ_BRVO01000002.1"/>
</dbReference>